<organism evidence="2 3">
    <name type="scientific">Conchiformibius steedae</name>
    <dbReference type="NCBI Taxonomy" id="153493"/>
    <lineage>
        <taxon>Bacteria</taxon>
        <taxon>Pseudomonadati</taxon>
        <taxon>Pseudomonadota</taxon>
        <taxon>Betaproteobacteria</taxon>
        <taxon>Neisseriales</taxon>
        <taxon>Neisseriaceae</taxon>
        <taxon>Conchiformibius</taxon>
    </lineage>
</organism>
<sequence length="228" mass="25913">MYNYFCRHSNQQTHRSKKLSTFSSVLSMPLFGENNHQTDENPRQSAKKLTVSEFIAYLDANPNKRAELIDGQIIEMAGGTSNHSAISSNCLDVKFFLRANKPNCYARNSDFGVQTKVNQVRYPDFSIVCDIKGTDRVSNSPIVVGEVLSEKSTAVFDQREKLAEYKDVHSIQEIFLISQVKKEIIVHRRAQFSGWSSQTYTSGLVEFRSIGYVVDIDDIYAEVDFEND</sequence>
<proteinExistence type="predicted"/>
<dbReference type="Gene3D" id="3.90.1570.10">
    <property type="entry name" value="tt1808, chain A"/>
    <property type="match status" value="1"/>
</dbReference>
<protein>
    <submittedName>
        <fullName evidence="2">Uma2 family endonuclease</fullName>
    </submittedName>
</protein>
<dbReference type="InterPro" id="IPR012296">
    <property type="entry name" value="Nuclease_put_TT1808"/>
</dbReference>
<keyword evidence="2" id="KW-0540">Nuclease</keyword>
<dbReference type="SUPFAM" id="SSF52980">
    <property type="entry name" value="Restriction endonuclease-like"/>
    <property type="match status" value="1"/>
</dbReference>
<keyword evidence="2" id="KW-0255">Endonuclease</keyword>
<comment type="caution">
    <text evidence="2">The sequence shown here is derived from an EMBL/GenBank/DDBJ whole genome shotgun (WGS) entry which is preliminary data.</text>
</comment>
<dbReference type="Pfam" id="PF05685">
    <property type="entry name" value="Uma2"/>
    <property type="match status" value="1"/>
</dbReference>
<dbReference type="CDD" id="cd06260">
    <property type="entry name" value="DUF820-like"/>
    <property type="match status" value="1"/>
</dbReference>
<dbReference type="OrthoDB" id="155284at2"/>
<keyword evidence="2" id="KW-0378">Hydrolase</keyword>
<keyword evidence="3" id="KW-1185">Reference proteome</keyword>
<gene>
    <name evidence="2" type="ORF">EII21_10710</name>
</gene>
<evidence type="ECO:0000259" key="1">
    <source>
        <dbReference type="Pfam" id="PF05685"/>
    </source>
</evidence>
<evidence type="ECO:0000313" key="2">
    <source>
        <dbReference type="EMBL" id="RRD88842.1"/>
    </source>
</evidence>
<dbReference type="AlphaFoldDB" id="A0A3P2A0B8"/>
<dbReference type="InterPro" id="IPR008538">
    <property type="entry name" value="Uma2"/>
</dbReference>
<feature type="domain" description="Putative restriction endonuclease" evidence="1">
    <location>
        <begin position="53"/>
        <end position="200"/>
    </location>
</feature>
<dbReference type="PANTHER" id="PTHR36558:SF1">
    <property type="entry name" value="RESTRICTION ENDONUCLEASE DOMAIN-CONTAINING PROTEIN-RELATED"/>
    <property type="match status" value="1"/>
</dbReference>
<dbReference type="EMBL" id="RQYC01000031">
    <property type="protein sequence ID" value="RRD88842.1"/>
    <property type="molecule type" value="Genomic_DNA"/>
</dbReference>
<dbReference type="Proteomes" id="UP000269923">
    <property type="component" value="Unassembled WGS sequence"/>
</dbReference>
<evidence type="ECO:0000313" key="3">
    <source>
        <dbReference type="Proteomes" id="UP000269923"/>
    </source>
</evidence>
<reference evidence="2 3" key="1">
    <citation type="submission" date="2018-11" db="EMBL/GenBank/DDBJ databases">
        <title>Genomes From Bacteria Associated with the Canine Oral Cavity: a Test Case for Automated Genome-Based Taxonomic Assignment.</title>
        <authorList>
            <person name="Coil D.A."/>
            <person name="Jospin G."/>
            <person name="Darling A.E."/>
            <person name="Wallis C."/>
            <person name="Davis I.J."/>
            <person name="Harris S."/>
            <person name="Eisen J.A."/>
            <person name="Holcombe L.J."/>
            <person name="O'Flynn C."/>
        </authorList>
    </citation>
    <scope>NUCLEOTIDE SEQUENCE [LARGE SCALE GENOMIC DNA]</scope>
    <source>
        <strain evidence="2 3">COT-280</strain>
    </source>
</reference>
<dbReference type="GO" id="GO:0004519">
    <property type="term" value="F:endonuclease activity"/>
    <property type="evidence" value="ECO:0007669"/>
    <property type="project" value="UniProtKB-KW"/>
</dbReference>
<accession>A0A3P2A0B8</accession>
<name>A0A3P2A0B8_9NEIS</name>
<dbReference type="PANTHER" id="PTHR36558">
    <property type="entry name" value="GLR1098 PROTEIN"/>
    <property type="match status" value="1"/>
</dbReference>
<dbReference type="InterPro" id="IPR011335">
    <property type="entry name" value="Restrct_endonuc-II-like"/>
</dbReference>